<name>A0A8D2G4Z0_THEGE</name>
<dbReference type="SUPFAM" id="SSF54236">
    <property type="entry name" value="Ubiquitin-like"/>
    <property type="match status" value="1"/>
</dbReference>
<evidence type="ECO:0000256" key="4">
    <source>
        <dbReference type="ARBA" id="ARBA00023288"/>
    </source>
</evidence>
<reference evidence="7" key="2">
    <citation type="submission" date="2025-08" db="UniProtKB">
        <authorList>
            <consortium name="Ensembl"/>
        </authorList>
    </citation>
    <scope>IDENTIFICATION</scope>
</reference>
<dbReference type="Pfam" id="PF02991">
    <property type="entry name" value="ATG8"/>
    <property type="match status" value="1"/>
</dbReference>
<dbReference type="Gene3D" id="3.10.20.90">
    <property type="entry name" value="Phosphatidylinositol 3-kinase Catalytic Subunit, Chain A, domain 1"/>
    <property type="match status" value="1"/>
</dbReference>
<proteinExistence type="inferred from homology"/>
<dbReference type="GO" id="GO:0006914">
    <property type="term" value="P:autophagy"/>
    <property type="evidence" value="ECO:0007669"/>
    <property type="project" value="UniProtKB-KW"/>
</dbReference>
<evidence type="ECO:0000313" key="8">
    <source>
        <dbReference type="Proteomes" id="UP000694411"/>
    </source>
</evidence>
<dbReference type="PANTHER" id="PTHR10969">
    <property type="entry name" value="MICROTUBULE-ASSOCIATED PROTEINS 1A/1B LIGHT CHAIN 3-RELATED"/>
    <property type="match status" value="1"/>
</dbReference>
<feature type="lipid moiety-binding region" description="Phosphatidylserine amidated glycine; alternate" evidence="5">
    <location>
        <position position="62"/>
    </location>
</feature>
<dbReference type="InterPro" id="IPR004241">
    <property type="entry name" value="Atg8-like"/>
</dbReference>
<comment type="similarity">
    <text evidence="2 6">Belongs to the ATG8 family.</text>
</comment>
<evidence type="ECO:0000256" key="2">
    <source>
        <dbReference type="ARBA" id="ARBA00007293"/>
    </source>
</evidence>
<reference evidence="7" key="1">
    <citation type="submission" date="2018-05" db="EMBL/GenBank/DDBJ databases">
        <title>Whole genome of Theropithecus gelada.</title>
        <authorList>
            <person name="Chiou K.L."/>
            <person name="Snyder-Mackler N."/>
        </authorList>
    </citation>
    <scope>NUCLEOTIDE SEQUENCE [LARGE SCALE GENOMIC DNA]</scope>
</reference>
<dbReference type="GO" id="GO:0005543">
    <property type="term" value="F:phospholipid binding"/>
    <property type="evidence" value="ECO:0007669"/>
    <property type="project" value="UniProtKB-ARBA"/>
</dbReference>
<accession>A0A8D2G4Z0</accession>
<keyword evidence="6" id="KW-0072">Autophagy</keyword>
<dbReference type="Ensembl" id="ENSTGET00000037492.1">
    <property type="protein sequence ID" value="ENSTGEP00000031551.1"/>
    <property type="gene ID" value="ENSTGEG00000025246.1"/>
</dbReference>
<dbReference type="InterPro" id="IPR029071">
    <property type="entry name" value="Ubiquitin-like_domsf"/>
</dbReference>
<evidence type="ECO:0000256" key="3">
    <source>
        <dbReference type="ARBA" id="ARBA00023136"/>
    </source>
</evidence>
<protein>
    <submittedName>
        <fullName evidence="7">Uncharacterized protein</fullName>
    </submittedName>
</protein>
<comment type="subcellular location">
    <subcellularLocation>
        <location evidence="1">Membrane</location>
    </subcellularLocation>
</comment>
<dbReference type="AlphaFoldDB" id="A0A8D2G4Z0"/>
<sequence>MSKLVKIIRTPLQLDGNQALFLVVSRDSLVNISMLISEVYEGEKDEDGFLCVTVYTSRETFGVKLSV</sequence>
<reference evidence="7" key="3">
    <citation type="submission" date="2025-09" db="UniProtKB">
        <authorList>
            <consortium name="Ensembl"/>
        </authorList>
    </citation>
    <scope>IDENTIFICATION</scope>
</reference>
<evidence type="ECO:0000313" key="7">
    <source>
        <dbReference type="Ensembl" id="ENSTGEP00000031551.1"/>
    </source>
</evidence>
<evidence type="ECO:0000256" key="6">
    <source>
        <dbReference type="RuleBase" id="RU004384"/>
    </source>
</evidence>
<keyword evidence="8" id="KW-1185">Reference proteome</keyword>
<evidence type="ECO:0000256" key="1">
    <source>
        <dbReference type="ARBA" id="ARBA00004370"/>
    </source>
</evidence>
<keyword evidence="4 5" id="KW-0449">Lipoprotein</keyword>
<keyword evidence="3" id="KW-0472">Membrane</keyword>
<dbReference type="GO" id="GO:0031625">
    <property type="term" value="F:ubiquitin protein ligase binding"/>
    <property type="evidence" value="ECO:0007669"/>
    <property type="project" value="UniProtKB-ARBA"/>
</dbReference>
<evidence type="ECO:0000256" key="5">
    <source>
        <dbReference type="PIRSR" id="PIRSR604241-50"/>
    </source>
</evidence>
<organism evidence="7 8">
    <name type="scientific">Theropithecus gelada</name>
    <name type="common">Gelada baboon</name>
    <dbReference type="NCBI Taxonomy" id="9565"/>
    <lineage>
        <taxon>Eukaryota</taxon>
        <taxon>Metazoa</taxon>
        <taxon>Chordata</taxon>
        <taxon>Craniata</taxon>
        <taxon>Vertebrata</taxon>
        <taxon>Euteleostomi</taxon>
        <taxon>Mammalia</taxon>
        <taxon>Eutheria</taxon>
        <taxon>Euarchontoglires</taxon>
        <taxon>Primates</taxon>
        <taxon>Haplorrhini</taxon>
        <taxon>Catarrhini</taxon>
        <taxon>Cercopithecidae</taxon>
        <taxon>Cercopithecinae</taxon>
        <taxon>Theropithecus</taxon>
    </lineage>
</organism>
<dbReference type="GO" id="GO:0016020">
    <property type="term" value="C:membrane"/>
    <property type="evidence" value="ECO:0007669"/>
    <property type="project" value="UniProtKB-SubCell"/>
</dbReference>
<dbReference type="Proteomes" id="UP000694411">
    <property type="component" value="Chromosome 1"/>
</dbReference>